<organism evidence="1 2">
    <name type="scientific">Corynebacterium deserti GIMN1.010</name>
    <dbReference type="NCBI Taxonomy" id="931089"/>
    <lineage>
        <taxon>Bacteria</taxon>
        <taxon>Bacillati</taxon>
        <taxon>Actinomycetota</taxon>
        <taxon>Actinomycetes</taxon>
        <taxon>Mycobacteriales</taxon>
        <taxon>Corynebacteriaceae</taxon>
        <taxon>Corynebacterium</taxon>
    </lineage>
</organism>
<dbReference type="EMBL" id="CP009220">
    <property type="protein sequence ID" value="ALC05536.1"/>
    <property type="molecule type" value="Genomic_DNA"/>
</dbReference>
<evidence type="ECO:0000313" key="1">
    <source>
        <dbReference type="EMBL" id="ALC05536.1"/>
    </source>
</evidence>
<dbReference type="Proteomes" id="UP000068067">
    <property type="component" value="Chromosome"/>
</dbReference>
<proteinExistence type="predicted"/>
<name>A0A0M5IQZ5_9CORY</name>
<keyword evidence="2" id="KW-1185">Reference proteome</keyword>
<dbReference type="KEGG" id="cdx:CDES_05495"/>
<gene>
    <name evidence="1" type="ORF">CDES_05495</name>
</gene>
<protein>
    <submittedName>
        <fullName evidence="1">Uncharacterized protein</fullName>
    </submittedName>
</protein>
<reference evidence="1 2" key="1">
    <citation type="submission" date="2014-08" db="EMBL/GenBank/DDBJ databases">
        <title>Complete genome sequence of Corynebacterium deserti GIMN1.010 (=DSM 45689), isolated from desert sand in western China.</title>
        <authorList>
            <person name="Ruckert C."/>
            <person name="Albersmeier A."/>
            <person name="Kalinowski J."/>
        </authorList>
    </citation>
    <scope>NUCLEOTIDE SEQUENCE [LARGE SCALE GENOMIC DNA]</scope>
    <source>
        <strain evidence="1 2">GIMN1.010</strain>
    </source>
</reference>
<evidence type="ECO:0000313" key="2">
    <source>
        <dbReference type="Proteomes" id="UP000068067"/>
    </source>
</evidence>
<dbReference type="PATRIC" id="fig|931089.4.peg.1117"/>
<sequence length="169" mass="18848">MLPIMIKHRIRLMSSIISAHRYASHLAEVFPTALTDVSSMMRHPRSLARSIPTWRPPSIPLPTLPGEDSLTLTLSRHRAGPAARQIIRDFGETRQAAYLITVRISSPEGYKVSNRLAEGWIRALTNSAEAGSIHQLTDESTPTFCWIVDAHFTPIKSPAYLFEMSRSAA</sequence>
<accession>A0A0M5IQZ5</accession>
<dbReference type="AlphaFoldDB" id="A0A0M5IQZ5"/>
<dbReference type="STRING" id="931089.CDES_05495"/>